<dbReference type="Proteomes" id="UP000294901">
    <property type="component" value="Unassembled WGS sequence"/>
</dbReference>
<dbReference type="EMBL" id="SNWR01000002">
    <property type="protein sequence ID" value="TDO32910.1"/>
    <property type="molecule type" value="Genomic_DNA"/>
</dbReference>
<dbReference type="AlphaFoldDB" id="A0A4R6JB12"/>
<name>A0A4R6JB12_9ACTN</name>
<evidence type="ECO:0000313" key="1">
    <source>
        <dbReference type="EMBL" id="TDO32910.1"/>
    </source>
</evidence>
<evidence type="ECO:0000313" key="2">
    <source>
        <dbReference type="Proteomes" id="UP000294901"/>
    </source>
</evidence>
<accession>A0A4R6JB12</accession>
<comment type="caution">
    <text evidence="1">The sequence shown here is derived from an EMBL/GenBank/DDBJ whole genome shotgun (WGS) entry which is preliminary data.</text>
</comment>
<dbReference type="Pfam" id="PF13181">
    <property type="entry name" value="TPR_8"/>
    <property type="match status" value="1"/>
</dbReference>
<dbReference type="GO" id="GO:0043531">
    <property type="term" value="F:ADP binding"/>
    <property type="evidence" value="ECO:0007669"/>
    <property type="project" value="InterPro"/>
</dbReference>
<dbReference type="SUPFAM" id="SSF52540">
    <property type="entry name" value="P-loop containing nucleoside triphosphate hydrolases"/>
    <property type="match status" value="1"/>
</dbReference>
<dbReference type="Gene3D" id="1.25.40.10">
    <property type="entry name" value="Tetratricopeptide repeat domain"/>
    <property type="match status" value="2"/>
</dbReference>
<gene>
    <name evidence="1" type="ORF">C8E87_8388</name>
</gene>
<proteinExistence type="predicted"/>
<dbReference type="Pfam" id="PF13424">
    <property type="entry name" value="TPR_12"/>
    <property type="match status" value="1"/>
</dbReference>
<dbReference type="OrthoDB" id="7628974at2"/>
<dbReference type="PRINTS" id="PR00364">
    <property type="entry name" value="DISEASERSIST"/>
</dbReference>
<keyword evidence="2" id="KW-1185">Reference proteome</keyword>
<dbReference type="RefSeq" id="WP_133878817.1">
    <property type="nucleotide sequence ID" value="NZ_BOMD01000048.1"/>
</dbReference>
<dbReference type="InterPro" id="IPR011990">
    <property type="entry name" value="TPR-like_helical_dom_sf"/>
</dbReference>
<dbReference type="InterPro" id="IPR027417">
    <property type="entry name" value="P-loop_NTPase"/>
</dbReference>
<protein>
    <submittedName>
        <fullName evidence="1">Tetratricopeptide repeat protein</fullName>
    </submittedName>
</protein>
<dbReference type="PANTHER" id="PTHR10098:SF108">
    <property type="entry name" value="TETRATRICOPEPTIDE REPEAT PROTEIN 28"/>
    <property type="match status" value="1"/>
</dbReference>
<dbReference type="PANTHER" id="PTHR10098">
    <property type="entry name" value="RAPSYN-RELATED"/>
    <property type="match status" value="1"/>
</dbReference>
<dbReference type="SMART" id="SM00028">
    <property type="entry name" value="TPR"/>
    <property type="match status" value="7"/>
</dbReference>
<dbReference type="SUPFAM" id="SSF48452">
    <property type="entry name" value="TPR-like"/>
    <property type="match status" value="2"/>
</dbReference>
<organism evidence="1 2">
    <name type="scientific">Paractinoplanes brasiliensis</name>
    <dbReference type="NCBI Taxonomy" id="52695"/>
    <lineage>
        <taxon>Bacteria</taxon>
        <taxon>Bacillati</taxon>
        <taxon>Actinomycetota</taxon>
        <taxon>Actinomycetes</taxon>
        <taxon>Micromonosporales</taxon>
        <taxon>Micromonosporaceae</taxon>
        <taxon>Paractinoplanes</taxon>
    </lineage>
</organism>
<sequence>MPSTPEAPGAWAAPPDPGGARTVQELVERLRALKVWAGDPSYERIKSRVNDEWTGAGRPAAELARRTTVADCFAPGRRRLNNDLVVSIVRALNPDPGYVAQWRQALRVVTAEVTRTGQVLVRSSLPDDPAPFVGRLDLLGELRATPSLAGDGDHSPIVFTVSGMAGVGKTMLAVHAAHRLTRDWQPDRVLFVNLRGFHSDPDQPPADPAAVLDGFLRVLGVPGQRVPQEPAARAALYRDLLSRVRALVVLDNAADEEQVRPLLPGTPNSIVMVTSRRHMPALPAAVPVPVAVFTHREAMDHLVQATAGFAAEQDPDALERLARACGRLPLALGIVAALIARRPGWTLADHADRLDEQRQVRLLEAGVELALDLSYRNLPGDDRQLLRMAALHPGQEVDAHAAAALANCDVAAAGAGLERLRRENLLLPVAKGRYAFHDLVQVYAAGRARDEERPAERSAALVRMTDYYLAAAATAMDILHPAEAHRRPRVPAATTPCPPMAGPADALAFLELERTQLMVVTAHSAAEGRAAHAVQLSSTLFRFFAGGHHADALTVHDHALRAARRSGDVAGEATAHINIGVTSLLLGRLGPAGDHLSAALRLAARVDDPVAQARALDNLGAVETRLGRYMSAAELHTAALPLFERTGDLTGQARTLLNLGILEGRNEKYGEADARYTRALDLFRRAGDRNGEAEALNLLGDLEGRVGRFDSARVRLRDALELFRQTRNAAGESQTLDSLGLLHVQLGEPGPAADCFRQALAIFRDLGDEDSEAWSLNGLGEAALLAGNAGEAVGHHTAAERTAAATGSLDQRARARAGRGHAHRELGDLARAEQDYEEALRLYLTLGTPEADEVREFLAAVRAPDGRG</sequence>
<dbReference type="InterPro" id="IPR019734">
    <property type="entry name" value="TPR_rpt"/>
</dbReference>
<reference evidence="1 2" key="1">
    <citation type="submission" date="2019-03" db="EMBL/GenBank/DDBJ databases">
        <title>Sequencing the genomes of 1000 actinobacteria strains.</title>
        <authorList>
            <person name="Klenk H.-P."/>
        </authorList>
    </citation>
    <scope>NUCLEOTIDE SEQUENCE [LARGE SCALE GENOMIC DNA]</scope>
    <source>
        <strain evidence="1 2">DSM 43805</strain>
    </source>
</reference>
<dbReference type="Gene3D" id="3.40.50.300">
    <property type="entry name" value="P-loop containing nucleotide triphosphate hydrolases"/>
    <property type="match status" value="1"/>
</dbReference>